<dbReference type="Proteomes" id="UP000308600">
    <property type="component" value="Unassembled WGS sequence"/>
</dbReference>
<proteinExistence type="predicted"/>
<name>A0ACD3A9P6_9AGAR</name>
<evidence type="ECO:0000313" key="1">
    <source>
        <dbReference type="EMBL" id="TFK62400.1"/>
    </source>
</evidence>
<organism evidence="1 2">
    <name type="scientific">Pluteus cervinus</name>
    <dbReference type="NCBI Taxonomy" id="181527"/>
    <lineage>
        <taxon>Eukaryota</taxon>
        <taxon>Fungi</taxon>
        <taxon>Dikarya</taxon>
        <taxon>Basidiomycota</taxon>
        <taxon>Agaricomycotina</taxon>
        <taxon>Agaricomycetes</taxon>
        <taxon>Agaricomycetidae</taxon>
        <taxon>Agaricales</taxon>
        <taxon>Pluteineae</taxon>
        <taxon>Pluteaceae</taxon>
        <taxon>Pluteus</taxon>
    </lineage>
</organism>
<evidence type="ECO:0000313" key="2">
    <source>
        <dbReference type="Proteomes" id="UP000308600"/>
    </source>
</evidence>
<accession>A0ACD3A9P6</accession>
<reference evidence="1 2" key="1">
    <citation type="journal article" date="2019" name="Nat. Ecol. Evol.">
        <title>Megaphylogeny resolves global patterns of mushroom evolution.</title>
        <authorList>
            <person name="Varga T."/>
            <person name="Krizsan K."/>
            <person name="Foldi C."/>
            <person name="Dima B."/>
            <person name="Sanchez-Garcia M."/>
            <person name="Sanchez-Ramirez S."/>
            <person name="Szollosi G.J."/>
            <person name="Szarkandi J.G."/>
            <person name="Papp V."/>
            <person name="Albert L."/>
            <person name="Andreopoulos W."/>
            <person name="Angelini C."/>
            <person name="Antonin V."/>
            <person name="Barry K.W."/>
            <person name="Bougher N.L."/>
            <person name="Buchanan P."/>
            <person name="Buyck B."/>
            <person name="Bense V."/>
            <person name="Catcheside P."/>
            <person name="Chovatia M."/>
            <person name="Cooper J."/>
            <person name="Damon W."/>
            <person name="Desjardin D."/>
            <person name="Finy P."/>
            <person name="Geml J."/>
            <person name="Haridas S."/>
            <person name="Hughes K."/>
            <person name="Justo A."/>
            <person name="Karasinski D."/>
            <person name="Kautmanova I."/>
            <person name="Kiss B."/>
            <person name="Kocsube S."/>
            <person name="Kotiranta H."/>
            <person name="LaButti K.M."/>
            <person name="Lechner B.E."/>
            <person name="Liimatainen K."/>
            <person name="Lipzen A."/>
            <person name="Lukacs Z."/>
            <person name="Mihaltcheva S."/>
            <person name="Morgado L.N."/>
            <person name="Niskanen T."/>
            <person name="Noordeloos M.E."/>
            <person name="Ohm R.A."/>
            <person name="Ortiz-Santana B."/>
            <person name="Ovrebo C."/>
            <person name="Racz N."/>
            <person name="Riley R."/>
            <person name="Savchenko A."/>
            <person name="Shiryaev A."/>
            <person name="Soop K."/>
            <person name="Spirin V."/>
            <person name="Szebenyi C."/>
            <person name="Tomsovsky M."/>
            <person name="Tulloss R.E."/>
            <person name="Uehling J."/>
            <person name="Grigoriev I.V."/>
            <person name="Vagvolgyi C."/>
            <person name="Papp T."/>
            <person name="Martin F.M."/>
            <person name="Miettinen O."/>
            <person name="Hibbett D.S."/>
            <person name="Nagy L.G."/>
        </authorList>
    </citation>
    <scope>NUCLEOTIDE SEQUENCE [LARGE SCALE GENOMIC DNA]</scope>
    <source>
        <strain evidence="1 2">NL-1719</strain>
    </source>
</reference>
<keyword evidence="2" id="KW-1185">Reference proteome</keyword>
<gene>
    <name evidence="1" type="ORF">BDN72DRAFT_903256</name>
</gene>
<protein>
    <submittedName>
        <fullName evidence="1">Uncharacterized protein</fullName>
    </submittedName>
</protein>
<dbReference type="EMBL" id="ML208584">
    <property type="protein sequence ID" value="TFK62400.1"/>
    <property type="molecule type" value="Genomic_DNA"/>
</dbReference>
<sequence length="486" mass="54818">MALPNELWGHIFLHLDYPSILRCKGVCRGFNNIITESAEIQYHGELAMDGMLDTGTSSLSVKDRLALLRERRSAWDNLQWKLFPPQDIPGAYLAYNFVGGIFGIVQDDNVFTAMTLPTTTSEGSKKSHQLDFAPRNFAMDPTQDVVIFLAEITMQVLRYHLIFSMAPHPHSESPRILVHPEERPQECVIQIIDDIFALACSTEDDTELWIRIWNWKSGERIHERILTGPDARADSFTLLSSKAFLIGVASGSGYIGIWNLDSGTEVSRLCFPELIAGELEDAAVDASPYFAQPWPDGVFMTSPEKRIHVFSLSYWEDEAEISLRAHVLNELLLSYAKPPTINLSLDPVQVRWEDWGPRNTRVLLIDSSNDDVRSLAHSSFSDGLRTLLPLVDGESYLHILDFNFPRKLAENTKTPESSAASTTFRDPTTISYPQLFRTDIITSLPYTMHKRVFPLADSYPDVLLSERHIIAVLDDVDPAQIHTMAI</sequence>